<accession>A0ABD1H7Q6</accession>
<gene>
    <name evidence="2" type="ORF">AAHA92_13077</name>
</gene>
<dbReference type="EMBL" id="JBEAFC010000006">
    <property type="protein sequence ID" value="KAL1552257.1"/>
    <property type="molecule type" value="Genomic_DNA"/>
</dbReference>
<keyword evidence="3" id="KW-1185">Reference proteome</keyword>
<reference evidence="2 3" key="1">
    <citation type="submission" date="2024-06" db="EMBL/GenBank/DDBJ databases">
        <title>A chromosome level genome sequence of Diviner's sage (Salvia divinorum).</title>
        <authorList>
            <person name="Ford S.A."/>
            <person name="Ro D.-K."/>
            <person name="Ness R.W."/>
            <person name="Phillips M.A."/>
        </authorList>
    </citation>
    <scope>NUCLEOTIDE SEQUENCE [LARGE SCALE GENOMIC DNA]</scope>
    <source>
        <strain evidence="2">SAF-2024a</strain>
        <tissue evidence="2">Leaf</tissue>
    </source>
</reference>
<dbReference type="Proteomes" id="UP001567538">
    <property type="component" value="Unassembled WGS sequence"/>
</dbReference>
<evidence type="ECO:0000313" key="3">
    <source>
        <dbReference type="Proteomes" id="UP001567538"/>
    </source>
</evidence>
<feature type="chain" id="PRO_5044821900" description="Secreted protein" evidence="1">
    <location>
        <begin position="17"/>
        <end position="98"/>
    </location>
</feature>
<dbReference type="AlphaFoldDB" id="A0ABD1H7Q6"/>
<evidence type="ECO:0008006" key="4">
    <source>
        <dbReference type="Google" id="ProtNLM"/>
    </source>
</evidence>
<protein>
    <recommendedName>
        <fullName evidence="4">Secreted protein</fullName>
    </recommendedName>
</protein>
<sequence>MLFLFSLSSVKFVCKAFFVGLQLYLDIAQEHARASISIWSGRQSWYYTEVTSFPIPRTMFSTINASSIDYEIESMCVTVGSLATHSSIRNPSQRWNRF</sequence>
<evidence type="ECO:0000313" key="2">
    <source>
        <dbReference type="EMBL" id="KAL1552257.1"/>
    </source>
</evidence>
<evidence type="ECO:0000256" key="1">
    <source>
        <dbReference type="SAM" id="SignalP"/>
    </source>
</evidence>
<name>A0ABD1H7Q6_SALDI</name>
<proteinExistence type="predicted"/>
<keyword evidence="1" id="KW-0732">Signal</keyword>
<comment type="caution">
    <text evidence="2">The sequence shown here is derived from an EMBL/GenBank/DDBJ whole genome shotgun (WGS) entry which is preliminary data.</text>
</comment>
<organism evidence="2 3">
    <name type="scientific">Salvia divinorum</name>
    <name type="common">Maria pastora</name>
    <name type="synonym">Diviner's sage</name>
    <dbReference type="NCBI Taxonomy" id="28513"/>
    <lineage>
        <taxon>Eukaryota</taxon>
        <taxon>Viridiplantae</taxon>
        <taxon>Streptophyta</taxon>
        <taxon>Embryophyta</taxon>
        <taxon>Tracheophyta</taxon>
        <taxon>Spermatophyta</taxon>
        <taxon>Magnoliopsida</taxon>
        <taxon>eudicotyledons</taxon>
        <taxon>Gunneridae</taxon>
        <taxon>Pentapetalae</taxon>
        <taxon>asterids</taxon>
        <taxon>lamiids</taxon>
        <taxon>Lamiales</taxon>
        <taxon>Lamiaceae</taxon>
        <taxon>Nepetoideae</taxon>
        <taxon>Mentheae</taxon>
        <taxon>Salviinae</taxon>
        <taxon>Salvia</taxon>
        <taxon>Salvia subgen. Calosphace</taxon>
    </lineage>
</organism>
<feature type="signal peptide" evidence="1">
    <location>
        <begin position="1"/>
        <end position="16"/>
    </location>
</feature>